<proteinExistence type="predicted"/>
<evidence type="ECO:0000256" key="1">
    <source>
        <dbReference type="SAM" id="MobiDB-lite"/>
    </source>
</evidence>
<evidence type="ECO:0000313" key="3">
    <source>
        <dbReference type="EMBL" id="SDM70022.1"/>
    </source>
</evidence>
<name>A0A1G9VCU8_9EURY</name>
<keyword evidence="2" id="KW-0472">Membrane</keyword>
<feature type="transmembrane region" description="Helical" evidence="2">
    <location>
        <begin position="150"/>
        <end position="170"/>
    </location>
</feature>
<feature type="compositionally biased region" description="Gly residues" evidence="1">
    <location>
        <begin position="49"/>
        <end position="72"/>
    </location>
</feature>
<evidence type="ECO:0000313" key="4">
    <source>
        <dbReference type="Proteomes" id="UP000199370"/>
    </source>
</evidence>
<keyword evidence="4" id="KW-1185">Reference proteome</keyword>
<organism evidence="3 4">
    <name type="scientific">Haloarchaeobius iranensis</name>
    <dbReference type="NCBI Taxonomy" id="996166"/>
    <lineage>
        <taxon>Archaea</taxon>
        <taxon>Methanobacteriati</taxon>
        <taxon>Methanobacteriota</taxon>
        <taxon>Stenosarchaea group</taxon>
        <taxon>Halobacteria</taxon>
        <taxon>Halobacteriales</taxon>
        <taxon>Halorubellaceae</taxon>
        <taxon>Haloarchaeobius</taxon>
    </lineage>
</organism>
<gene>
    <name evidence="3" type="ORF">SAMN05192554_10642</name>
</gene>
<feature type="transmembrane region" description="Helical" evidence="2">
    <location>
        <begin position="176"/>
        <end position="206"/>
    </location>
</feature>
<feature type="region of interest" description="Disordered" evidence="1">
    <location>
        <begin position="1"/>
        <end position="79"/>
    </location>
</feature>
<sequence>MPEDETDDPTEQGTDATEDDDAPASEEGAGTEQPAGDGADDADTSDDAGGVGGDEPGDGGPDGDGGTGSGGSGDDDDRTDQIDRLYERLAELEDEVEGSRASKDSVADLREELDEFEDDVQSRTVDRDEMRSELKRYVRRKLRRGHARGWGPYVVLLYGTVMTLGLLYTPRLQGDGWVVLAMIIIWLSTLGLYVLFVLFGLTFSVLGIPGRLRDRVQEWRSS</sequence>
<protein>
    <submittedName>
        <fullName evidence="3">Uncharacterized protein</fullName>
    </submittedName>
</protein>
<evidence type="ECO:0000256" key="2">
    <source>
        <dbReference type="SAM" id="Phobius"/>
    </source>
</evidence>
<feature type="compositionally biased region" description="Acidic residues" evidence="1">
    <location>
        <begin position="1"/>
        <end position="24"/>
    </location>
</feature>
<accession>A0A1G9VCU8</accession>
<dbReference type="STRING" id="996166.SAMN05192554_10642"/>
<dbReference type="EMBL" id="FNIA01000006">
    <property type="protein sequence ID" value="SDM70022.1"/>
    <property type="molecule type" value="Genomic_DNA"/>
</dbReference>
<reference evidence="3 4" key="1">
    <citation type="submission" date="2016-10" db="EMBL/GenBank/DDBJ databases">
        <authorList>
            <person name="de Groot N.N."/>
        </authorList>
    </citation>
    <scope>NUCLEOTIDE SEQUENCE [LARGE SCALE GENOMIC DNA]</scope>
    <source>
        <strain evidence="4">EB21,IBRC-M 10013,KCTC 4048</strain>
    </source>
</reference>
<keyword evidence="2" id="KW-0812">Transmembrane</keyword>
<dbReference type="Proteomes" id="UP000199370">
    <property type="component" value="Unassembled WGS sequence"/>
</dbReference>
<keyword evidence="2" id="KW-1133">Transmembrane helix</keyword>
<dbReference type="RefSeq" id="WP_089732248.1">
    <property type="nucleotide sequence ID" value="NZ_FNIA01000006.1"/>
</dbReference>
<dbReference type="AlphaFoldDB" id="A0A1G9VCU8"/>